<dbReference type="OrthoDB" id="5327951at2759"/>
<proteinExistence type="predicted"/>
<sequence>MPQPLHHNHHLRLVLQFLLVVILARLAYNYRRQDTPSTPPNTPHSYPLRNPQRVMDQEKEVNKWIAMQRRKEIALSKRSPYPRPKGETHLEELVGLMEKIYTTLADMTYIPHSAIKKGPHVIDRKVVEKYGLDPMVVRLMEMLPYVDKDELGEDSKGVSGGAFADFRKAADVEESREMWVANWVYDEETLLWRNEETGTRRHMLPWITPLTLSWQGKAGDEGGYSDKARYVLLYNARYHRLYMPDMKNWGVMPVTHDSVAMWWDEEEEMRQLRLEDEKTGGEPVWNTVWVLKLMLESLTNLSELPLAEGYDHVDEEKWEELVWLYRDNGWPDKFDPDAFRAAFVGWGVKLEGKGDPKVLYEEIKRIEGEDRILAQIGGEWGEPLPQFRRGALEEQKLPFPRWSTIGRLQAAIGEAKERLSEATDVDETWSLKWSIHQKERQLREAEGQLDALHDEYERICSERRRRHGDCSEGSERILREFQAVARDLEGIERSTREERERFAVEDIPAESLALRTNLLTWKEQELKWHLMGYEKSKAAMLEYCARTGLTPLPSISERSRAMESHREMRQKIDERKEYLLEMREWLSGVPREAKAASEQVAAEMAKAEEEIKDMEERIRGES</sequence>
<feature type="coiled-coil region" evidence="1">
    <location>
        <begin position="405"/>
        <end position="462"/>
    </location>
</feature>
<dbReference type="AlphaFoldDB" id="A0A1Y2A9Q9"/>
<evidence type="ECO:0000256" key="2">
    <source>
        <dbReference type="SAM" id="SignalP"/>
    </source>
</evidence>
<evidence type="ECO:0000313" key="4">
    <source>
        <dbReference type="Proteomes" id="UP000193144"/>
    </source>
</evidence>
<evidence type="ECO:0000313" key="3">
    <source>
        <dbReference type="EMBL" id="ORY19226.1"/>
    </source>
</evidence>
<keyword evidence="4" id="KW-1185">Reference proteome</keyword>
<organism evidence="3 4">
    <name type="scientific">Clohesyomyces aquaticus</name>
    <dbReference type="NCBI Taxonomy" id="1231657"/>
    <lineage>
        <taxon>Eukaryota</taxon>
        <taxon>Fungi</taxon>
        <taxon>Dikarya</taxon>
        <taxon>Ascomycota</taxon>
        <taxon>Pezizomycotina</taxon>
        <taxon>Dothideomycetes</taxon>
        <taxon>Pleosporomycetidae</taxon>
        <taxon>Pleosporales</taxon>
        <taxon>Lindgomycetaceae</taxon>
        <taxon>Clohesyomyces</taxon>
    </lineage>
</organism>
<comment type="caution">
    <text evidence="3">The sequence shown here is derived from an EMBL/GenBank/DDBJ whole genome shotgun (WGS) entry which is preliminary data.</text>
</comment>
<protein>
    <submittedName>
        <fullName evidence="3">Uncharacterized protein</fullName>
    </submittedName>
</protein>
<keyword evidence="2" id="KW-0732">Signal</keyword>
<name>A0A1Y2A9Q9_9PLEO</name>
<feature type="signal peptide" evidence="2">
    <location>
        <begin position="1"/>
        <end position="29"/>
    </location>
</feature>
<keyword evidence="1" id="KW-0175">Coiled coil</keyword>
<accession>A0A1Y2A9Q9</accession>
<dbReference type="EMBL" id="MCFA01000003">
    <property type="protein sequence ID" value="ORY19226.1"/>
    <property type="molecule type" value="Genomic_DNA"/>
</dbReference>
<feature type="chain" id="PRO_5012260053" evidence="2">
    <location>
        <begin position="30"/>
        <end position="622"/>
    </location>
</feature>
<gene>
    <name evidence="3" type="ORF">BCR34DRAFT_552776</name>
</gene>
<dbReference type="Proteomes" id="UP000193144">
    <property type="component" value="Unassembled WGS sequence"/>
</dbReference>
<evidence type="ECO:0000256" key="1">
    <source>
        <dbReference type="SAM" id="Coils"/>
    </source>
</evidence>
<reference evidence="3 4" key="1">
    <citation type="submission" date="2016-07" db="EMBL/GenBank/DDBJ databases">
        <title>Pervasive Adenine N6-methylation of Active Genes in Fungi.</title>
        <authorList>
            <consortium name="DOE Joint Genome Institute"/>
            <person name="Mondo S.J."/>
            <person name="Dannebaum R.O."/>
            <person name="Kuo R.C."/>
            <person name="Labutti K."/>
            <person name="Haridas S."/>
            <person name="Kuo A."/>
            <person name="Salamov A."/>
            <person name="Ahrendt S.R."/>
            <person name="Lipzen A."/>
            <person name="Sullivan W."/>
            <person name="Andreopoulos W.B."/>
            <person name="Clum A."/>
            <person name="Lindquist E."/>
            <person name="Daum C."/>
            <person name="Ramamoorthy G.K."/>
            <person name="Gryganskyi A."/>
            <person name="Culley D."/>
            <person name="Magnuson J.K."/>
            <person name="James T.Y."/>
            <person name="O'Malley M.A."/>
            <person name="Stajich J.E."/>
            <person name="Spatafora J.W."/>
            <person name="Visel A."/>
            <person name="Grigoriev I.V."/>
        </authorList>
    </citation>
    <scope>NUCLEOTIDE SEQUENCE [LARGE SCALE GENOMIC DNA]</scope>
    <source>
        <strain evidence="3 4">CBS 115471</strain>
    </source>
</reference>